<dbReference type="EMBL" id="CABDUW010000360">
    <property type="protein sequence ID" value="VTJ67057.1"/>
    <property type="molecule type" value="Genomic_DNA"/>
</dbReference>
<keyword evidence="3" id="KW-1185">Reference proteome</keyword>
<accession>A0A5E4BBD7</accession>
<dbReference type="Proteomes" id="UP000335636">
    <property type="component" value="Unassembled WGS sequence"/>
</dbReference>
<dbReference type="AlphaFoldDB" id="A0A5E4BBD7"/>
<evidence type="ECO:0000256" key="1">
    <source>
        <dbReference type="SAM" id="MobiDB-lite"/>
    </source>
</evidence>
<name>A0A5E4BBD7_MARMO</name>
<protein>
    <submittedName>
        <fullName evidence="2">Uncharacterized protein</fullName>
    </submittedName>
</protein>
<reference evidence="2" key="1">
    <citation type="submission" date="2019-04" db="EMBL/GenBank/DDBJ databases">
        <authorList>
            <person name="Alioto T."/>
            <person name="Alioto T."/>
        </authorList>
    </citation>
    <scope>NUCLEOTIDE SEQUENCE [LARGE SCALE GENOMIC DNA]</scope>
</reference>
<proteinExistence type="predicted"/>
<gene>
    <name evidence="2" type="ORF">MONAX_5E001480</name>
</gene>
<comment type="caution">
    <text evidence="2">The sequence shown here is derived from an EMBL/GenBank/DDBJ whole genome shotgun (WGS) entry which is preliminary data.</text>
</comment>
<feature type="compositionally biased region" description="Basic and acidic residues" evidence="1">
    <location>
        <begin position="39"/>
        <end position="56"/>
    </location>
</feature>
<organism evidence="2 3">
    <name type="scientific">Marmota monax</name>
    <name type="common">Woodchuck</name>
    <dbReference type="NCBI Taxonomy" id="9995"/>
    <lineage>
        <taxon>Eukaryota</taxon>
        <taxon>Metazoa</taxon>
        <taxon>Chordata</taxon>
        <taxon>Craniata</taxon>
        <taxon>Vertebrata</taxon>
        <taxon>Euteleostomi</taxon>
        <taxon>Mammalia</taxon>
        <taxon>Eutheria</taxon>
        <taxon>Euarchontoglires</taxon>
        <taxon>Glires</taxon>
        <taxon>Rodentia</taxon>
        <taxon>Sciuromorpha</taxon>
        <taxon>Sciuridae</taxon>
        <taxon>Xerinae</taxon>
        <taxon>Marmotini</taxon>
        <taxon>Marmota</taxon>
    </lineage>
</organism>
<evidence type="ECO:0000313" key="2">
    <source>
        <dbReference type="EMBL" id="VTJ67057.1"/>
    </source>
</evidence>
<feature type="region of interest" description="Disordered" evidence="1">
    <location>
        <begin position="18"/>
        <end position="106"/>
    </location>
</feature>
<sequence>MAEARSRRRRLAELTVDEFLASGFDSESESESEGAPEAATREREASGRGAARRLEPGRGPAARGGRWRVTQSCVSDPGEFGVGRTVARPCSAQGPVRNHARGRRER</sequence>
<evidence type="ECO:0000313" key="3">
    <source>
        <dbReference type="Proteomes" id="UP000335636"/>
    </source>
</evidence>